<keyword evidence="2" id="KW-1185">Reference proteome</keyword>
<protein>
    <submittedName>
        <fullName evidence="1">Uncharacterized protein</fullName>
    </submittedName>
</protein>
<organism evidence="1 2">
    <name type="scientific">Kitasatospora viridis</name>
    <dbReference type="NCBI Taxonomy" id="281105"/>
    <lineage>
        <taxon>Bacteria</taxon>
        <taxon>Bacillati</taxon>
        <taxon>Actinomycetota</taxon>
        <taxon>Actinomycetes</taxon>
        <taxon>Kitasatosporales</taxon>
        <taxon>Streptomycetaceae</taxon>
        <taxon>Kitasatospora</taxon>
    </lineage>
</organism>
<sequence>MDHVDTSVVTAWSRAVVREVAPGEMPLFKDLSGAFFAGGLSSSGERDALLGFGVDTGDVLVTAAALQMCTQVWQTVTQKTGEAVWAGAAALARRLRRRLTGAGGTAGPGEAADPAPEFTVAELRLIRTAALERSDQLGLPDAQCQLLADAIVGALAAPVALDPPPPPVEGAGD</sequence>
<reference evidence="1 2" key="1">
    <citation type="submission" date="2019-06" db="EMBL/GenBank/DDBJ databases">
        <title>Sequencing the genomes of 1000 actinobacteria strains.</title>
        <authorList>
            <person name="Klenk H.-P."/>
        </authorList>
    </citation>
    <scope>NUCLEOTIDE SEQUENCE [LARGE SCALE GENOMIC DNA]</scope>
    <source>
        <strain evidence="1 2">DSM 44826</strain>
    </source>
</reference>
<dbReference type="RefSeq" id="WP_145909351.1">
    <property type="nucleotide sequence ID" value="NZ_BAAAMZ010000001.1"/>
</dbReference>
<accession>A0A561TSQ7</accession>
<dbReference type="EMBL" id="VIWT01000003">
    <property type="protein sequence ID" value="TWF90120.1"/>
    <property type="molecule type" value="Genomic_DNA"/>
</dbReference>
<gene>
    <name evidence="1" type="ORF">FHX73_13164</name>
</gene>
<evidence type="ECO:0000313" key="1">
    <source>
        <dbReference type="EMBL" id="TWF90120.1"/>
    </source>
</evidence>
<comment type="caution">
    <text evidence="1">The sequence shown here is derived from an EMBL/GenBank/DDBJ whole genome shotgun (WGS) entry which is preliminary data.</text>
</comment>
<dbReference type="Proteomes" id="UP000317940">
    <property type="component" value="Unassembled WGS sequence"/>
</dbReference>
<name>A0A561TSQ7_9ACTN</name>
<evidence type="ECO:0000313" key="2">
    <source>
        <dbReference type="Proteomes" id="UP000317940"/>
    </source>
</evidence>
<proteinExistence type="predicted"/>
<dbReference type="AlphaFoldDB" id="A0A561TSQ7"/>